<dbReference type="AlphaFoldDB" id="A0A0A3IH07"/>
<sequence length="284" mass="32736">MIYKKDANFPYPILSSTTLAYEESDFTIKVSFEEDGDLYRFKIMPQLTSAFVEALLNSGDAQYLLVIQSKDTKFFPLDPHSLQVEIAKNRMSLSNRTSIQIHIVAKSEIRFDNNDELNSFYDELKHSIIVPKFSMIGFSNIVTFEGGMKNPLDLFEKRLNPNLSSAIKFELGTECIILHFQDEEIQFQSMSKASAFMNPYLYTGLRMALERFISNYADEDDDVVEFSQMTQPEDLLDFKLYNLMTSKAVEELHVDNIDEVIGRISHQIIEKYVKAVKELAVHED</sequence>
<dbReference type="STRING" id="1220589.CD32_18010"/>
<evidence type="ECO:0000313" key="1">
    <source>
        <dbReference type="EMBL" id="KGR82745.1"/>
    </source>
</evidence>
<reference evidence="1 2" key="1">
    <citation type="submission" date="2014-02" db="EMBL/GenBank/DDBJ databases">
        <title>Draft genome sequence of Lysinibacillus odysseyi NBRC 100172.</title>
        <authorList>
            <person name="Zhang F."/>
            <person name="Wang G."/>
            <person name="Zhang L."/>
        </authorList>
    </citation>
    <scope>NUCLEOTIDE SEQUENCE [LARGE SCALE GENOMIC DNA]</scope>
    <source>
        <strain evidence="1 2">NBRC 100172</strain>
    </source>
</reference>
<dbReference type="OrthoDB" id="1748925at2"/>
<protein>
    <submittedName>
        <fullName evidence="1">Uncharacterized protein</fullName>
    </submittedName>
</protein>
<name>A0A0A3IH07_9BACI</name>
<dbReference type="Proteomes" id="UP000030437">
    <property type="component" value="Unassembled WGS sequence"/>
</dbReference>
<organism evidence="1 2">
    <name type="scientific">Lysinibacillus odysseyi 34hs-1 = NBRC 100172</name>
    <dbReference type="NCBI Taxonomy" id="1220589"/>
    <lineage>
        <taxon>Bacteria</taxon>
        <taxon>Bacillati</taxon>
        <taxon>Bacillota</taxon>
        <taxon>Bacilli</taxon>
        <taxon>Bacillales</taxon>
        <taxon>Bacillaceae</taxon>
        <taxon>Lysinibacillus</taxon>
    </lineage>
</organism>
<accession>A0A0A3IH07</accession>
<keyword evidence="2" id="KW-1185">Reference proteome</keyword>
<proteinExistence type="predicted"/>
<dbReference type="EMBL" id="JPVP01000059">
    <property type="protein sequence ID" value="KGR82745.1"/>
    <property type="molecule type" value="Genomic_DNA"/>
</dbReference>
<comment type="caution">
    <text evidence="1">The sequence shown here is derived from an EMBL/GenBank/DDBJ whole genome shotgun (WGS) entry which is preliminary data.</text>
</comment>
<dbReference type="eggNOG" id="ENOG502ZA77">
    <property type="taxonomic scope" value="Bacteria"/>
</dbReference>
<evidence type="ECO:0000313" key="2">
    <source>
        <dbReference type="Proteomes" id="UP000030437"/>
    </source>
</evidence>
<gene>
    <name evidence="1" type="ORF">CD32_18010</name>
</gene>
<dbReference type="RefSeq" id="WP_036157200.1">
    <property type="nucleotide sequence ID" value="NZ_AVCX01000002.1"/>
</dbReference>